<dbReference type="EMBL" id="CP023344">
    <property type="protein sequence ID" value="ATC62740.1"/>
    <property type="molecule type" value="Genomic_DNA"/>
</dbReference>
<dbReference type="NCBIfam" id="TIGR04256">
    <property type="entry name" value="GxxExxY"/>
    <property type="match status" value="1"/>
</dbReference>
<organism evidence="1 2">
    <name type="scientific">Nibricoccus aquaticus</name>
    <dbReference type="NCBI Taxonomy" id="2576891"/>
    <lineage>
        <taxon>Bacteria</taxon>
        <taxon>Pseudomonadati</taxon>
        <taxon>Verrucomicrobiota</taxon>
        <taxon>Opitutia</taxon>
        <taxon>Opitutales</taxon>
        <taxon>Opitutaceae</taxon>
        <taxon>Nibricoccus</taxon>
    </lineage>
</organism>
<gene>
    <name evidence="1" type="ORF">CMV30_01470</name>
</gene>
<keyword evidence="2" id="KW-1185">Reference proteome</keyword>
<protein>
    <submittedName>
        <fullName evidence="1">GxxExxY protein</fullName>
    </submittedName>
</protein>
<reference evidence="1 2" key="1">
    <citation type="submission" date="2017-09" db="EMBL/GenBank/DDBJ databases">
        <title>Complete genome sequence of Verrucomicrobial strain HZ-65, isolated from freshwater.</title>
        <authorList>
            <person name="Choi A."/>
        </authorList>
    </citation>
    <scope>NUCLEOTIDE SEQUENCE [LARGE SCALE GENOMIC DNA]</scope>
    <source>
        <strain evidence="1 2">HZ-65</strain>
    </source>
</reference>
<proteinExistence type="predicted"/>
<evidence type="ECO:0000313" key="2">
    <source>
        <dbReference type="Proteomes" id="UP000217265"/>
    </source>
</evidence>
<dbReference type="Pfam" id="PF13366">
    <property type="entry name" value="PDDEXK_3"/>
    <property type="match status" value="1"/>
</dbReference>
<dbReference type="RefSeq" id="WP_096054375.1">
    <property type="nucleotide sequence ID" value="NZ_CP023344.1"/>
</dbReference>
<evidence type="ECO:0000313" key="1">
    <source>
        <dbReference type="EMBL" id="ATC62740.1"/>
    </source>
</evidence>
<dbReference type="OrthoDB" id="9806869at2"/>
<sequence length="139" mass="15542">MELESKALTDKIIAAAIEVHRHLGPGLLESAYEVCLADELERSGFTLQRQMPLPISYKGRQLDAAYRLDLVVNNSVLLELKSVSHLEPIHEAQVLTYLRLSRLPIALLINFNVPLLRHGLKRFALTQSLPNSAPSTPPR</sequence>
<dbReference type="KEGG" id="vbh:CMV30_01470"/>
<dbReference type="AlphaFoldDB" id="A0A290Q6D1"/>
<dbReference type="InterPro" id="IPR026350">
    <property type="entry name" value="GxxExxY"/>
</dbReference>
<accession>A0A290Q6D1</accession>
<dbReference type="Proteomes" id="UP000217265">
    <property type="component" value="Chromosome"/>
</dbReference>
<name>A0A290Q6D1_9BACT</name>